<evidence type="ECO:0000259" key="1">
    <source>
        <dbReference type="PROSITE" id="PS51704"/>
    </source>
</evidence>
<dbReference type="PANTHER" id="PTHR46211:SF14">
    <property type="entry name" value="GLYCEROPHOSPHODIESTER PHOSPHODIESTERASE"/>
    <property type="match status" value="1"/>
</dbReference>
<protein>
    <submittedName>
        <fullName evidence="2">Glycerophosphodiester phosphodiesterase</fullName>
    </submittedName>
</protein>
<dbReference type="CDD" id="cd08563">
    <property type="entry name" value="GDPD_TtGDE_like"/>
    <property type="match status" value="1"/>
</dbReference>
<comment type="caution">
    <text evidence="2">The sequence shown here is derived from an EMBL/GenBank/DDBJ whole genome shotgun (WGS) entry which is preliminary data.</text>
</comment>
<dbReference type="SUPFAM" id="SSF51695">
    <property type="entry name" value="PLC-like phosphodiesterases"/>
    <property type="match status" value="1"/>
</dbReference>
<dbReference type="GO" id="GO:0006629">
    <property type="term" value="P:lipid metabolic process"/>
    <property type="evidence" value="ECO:0007669"/>
    <property type="project" value="InterPro"/>
</dbReference>
<dbReference type="Pfam" id="PF03009">
    <property type="entry name" value="GDPD"/>
    <property type="match status" value="1"/>
</dbReference>
<dbReference type="AlphaFoldDB" id="A0A942TRK5"/>
<dbReference type="EMBL" id="JAGYPJ010000001">
    <property type="protein sequence ID" value="MBS4200564.1"/>
    <property type="molecule type" value="Genomic_DNA"/>
</dbReference>
<dbReference type="GO" id="GO:0008081">
    <property type="term" value="F:phosphoric diester hydrolase activity"/>
    <property type="evidence" value="ECO:0007669"/>
    <property type="project" value="InterPro"/>
</dbReference>
<dbReference type="PROSITE" id="PS51704">
    <property type="entry name" value="GP_PDE"/>
    <property type="match status" value="1"/>
</dbReference>
<dbReference type="Proteomes" id="UP000682713">
    <property type="component" value="Unassembled WGS sequence"/>
</dbReference>
<evidence type="ECO:0000313" key="3">
    <source>
        <dbReference type="Proteomes" id="UP000682713"/>
    </source>
</evidence>
<dbReference type="InterPro" id="IPR030395">
    <property type="entry name" value="GP_PDE_dom"/>
</dbReference>
<sequence>MEETKIFGHRGCMGIYPENTMISFKKAIEQGVDGLEIDVHMTKDGEIVVIHDEKLDRTTDGMGYIKDLSLAEIKEYSAGAKFTHLPHYNESWKLESVPTLQEVLGLLAPYDIELNIELKTYLVDYEGIEEKVLNVVKQYGNNRNVIYSSFHLPTLIRIKKWDPSSKIAFLYEHQLPHPNDYIQTFDMEGMHISKRIVLMRNLYLKNLDGSIRVWTVNDPLEINELLDAGVNAIISDFPERALLIRNARRMYA</sequence>
<feature type="domain" description="GP-PDE" evidence="1">
    <location>
        <begin position="4"/>
        <end position="245"/>
    </location>
</feature>
<organism evidence="2 3">
    <name type="scientific">Lederbergia citrisecunda</name>
    <dbReference type="NCBI Taxonomy" id="2833583"/>
    <lineage>
        <taxon>Bacteria</taxon>
        <taxon>Bacillati</taxon>
        <taxon>Bacillota</taxon>
        <taxon>Bacilli</taxon>
        <taxon>Bacillales</taxon>
        <taxon>Bacillaceae</taxon>
        <taxon>Lederbergia</taxon>
    </lineage>
</organism>
<reference evidence="2 3" key="1">
    <citation type="submission" date="2021-05" db="EMBL/GenBank/DDBJ databases">
        <title>Novel Bacillus species.</title>
        <authorList>
            <person name="Liu G."/>
        </authorList>
    </citation>
    <scope>NUCLEOTIDE SEQUENCE [LARGE SCALE GENOMIC DNA]</scope>
    <source>
        <strain evidence="2 3">FJAT-49732</strain>
    </source>
</reference>
<dbReference type="PANTHER" id="PTHR46211">
    <property type="entry name" value="GLYCEROPHOSPHORYL DIESTER PHOSPHODIESTERASE"/>
    <property type="match status" value="1"/>
</dbReference>
<accession>A0A942TRK5</accession>
<dbReference type="InterPro" id="IPR017946">
    <property type="entry name" value="PLC-like_Pdiesterase_TIM-brl"/>
</dbReference>
<keyword evidence="3" id="KW-1185">Reference proteome</keyword>
<evidence type="ECO:0000313" key="2">
    <source>
        <dbReference type="EMBL" id="MBS4200564.1"/>
    </source>
</evidence>
<dbReference type="RefSeq" id="WP_213111129.1">
    <property type="nucleotide sequence ID" value="NZ_JAGYPJ010000001.1"/>
</dbReference>
<name>A0A942TRK5_9BACI</name>
<gene>
    <name evidence="2" type="ORF">KHA93_13075</name>
</gene>
<dbReference type="Gene3D" id="3.20.20.190">
    <property type="entry name" value="Phosphatidylinositol (PI) phosphodiesterase"/>
    <property type="match status" value="1"/>
</dbReference>
<proteinExistence type="predicted"/>